<comment type="function">
    <text evidence="6">Binds as a heterodimer with protein bS6 to the central domain of the 16S rRNA, where it helps stabilize the platform of the 30S subunit.</text>
</comment>
<feature type="region of interest" description="Disordered" evidence="9">
    <location>
        <begin position="120"/>
        <end position="147"/>
    </location>
</feature>
<dbReference type="SUPFAM" id="SSF46911">
    <property type="entry name" value="Ribosomal protein S18"/>
    <property type="match status" value="1"/>
</dbReference>
<dbReference type="PROSITE" id="PS00057">
    <property type="entry name" value="RIBOSOMAL_S18"/>
    <property type="match status" value="1"/>
</dbReference>
<keyword evidence="6" id="KW-0699">rRNA-binding</keyword>
<protein>
    <recommendedName>
        <fullName evidence="6 7">Multifunctional fusion protein</fullName>
    </recommendedName>
    <domain>
        <recommendedName>
            <fullName evidence="6">Small ribosomal subunit protein bS18</fullName>
        </recommendedName>
    </domain>
    <domain>
        <recommendedName>
            <fullName evidence="7">Small ribosomal subunit protein bS6</fullName>
        </recommendedName>
    </domain>
</protein>
<dbReference type="EMBL" id="AP025225">
    <property type="protein sequence ID" value="BDB96116.1"/>
    <property type="molecule type" value="Genomic_DNA"/>
</dbReference>
<dbReference type="InterPro" id="IPR036870">
    <property type="entry name" value="Ribosomal_bS18_sf"/>
</dbReference>
<dbReference type="NCBIfam" id="TIGR00165">
    <property type="entry name" value="S18"/>
    <property type="match status" value="1"/>
</dbReference>
<evidence type="ECO:0000256" key="2">
    <source>
        <dbReference type="ARBA" id="ARBA00009512"/>
    </source>
</evidence>
<dbReference type="HAMAP" id="MF_00360">
    <property type="entry name" value="Ribosomal_bS6"/>
    <property type="match status" value="1"/>
</dbReference>
<comment type="similarity">
    <text evidence="1 6 8">Belongs to the bacterial ribosomal protein bS18 family.</text>
</comment>
<dbReference type="InterPro" id="IPR018275">
    <property type="entry name" value="Ribosomal_bS18_CS"/>
</dbReference>
<accession>A0ABN6L2P9</accession>
<dbReference type="NCBIfam" id="TIGR00166">
    <property type="entry name" value="S6"/>
    <property type="match status" value="1"/>
</dbReference>
<keyword evidence="3 6" id="KW-0689">Ribosomal protein</keyword>
<dbReference type="PRINTS" id="PR00974">
    <property type="entry name" value="RIBOSOMALS18"/>
</dbReference>
<name>A0ABN6L2P9_9PROT</name>
<evidence type="ECO:0000256" key="7">
    <source>
        <dbReference type="HAMAP-Rule" id="MF_00360"/>
    </source>
</evidence>
<dbReference type="PANTHER" id="PTHR13479:SF40">
    <property type="entry name" value="SMALL RIBOSOMAL SUBUNIT PROTEIN BS18M"/>
    <property type="match status" value="1"/>
</dbReference>
<evidence type="ECO:0000256" key="4">
    <source>
        <dbReference type="ARBA" id="ARBA00023274"/>
    </source>
</evidence>
<dbReference type="InterPro" id="IPR001648">
    <property type="entry name" value="Ribosomal_bS18"/>
</dbReference>
<dbReference type="PANTHER" id="PTHR13479">
    <property type="entry name" value="30S RIBOSOMAL PROTEIN S18"/>
    <property type="match status" value="1"/>
</dbReference>
<organism evidence="10 11">
    <name type="scientific">Candidatus Hydrogenosomobacter endosymbioticus</name>
    <dbReference type="NCBI Taxonomy" id="2558174"/>
    <lineage>
        <taxon>Bacteria</taxon>
        <taxon>Pseudomonadati</taxon>
        <taxon>Pseudomonadota</taxon>
        <taxon>Alphaproteobacteria</taxon>
        <taxon>Holosporales</taxon>
        <taxon>Holosporaceae</taxon>
        <taxon>Candidatus Hydrogenosomobacter</taxon>
    </lineage>
</organism>
<dbReference type="Gene3D" id="3.30.70.60">
    <property type="match status" value="1"/>
</dbReference>
<dbReference type="InterPro" id="IPR000529">
    <property type="entry name" value="Ribosomal_bS6"/>
</dbReference>
<proteinExistence type="inferred from homology"/>
<dbReference type="Pfam" id="PF01250">
    <property type="entry name" value="Ribosomal_S6"/>
    <property type="match status" value="1"/>
</dbReference>
<dbReference type="Gene3D" id="4.10.640.10">
    <property type="entry name" value="Ribosomal protein S18"/>
    <property type="match status" value="1"/>
</dbReference>
<evidence type="ECO:0000256" key="9">
    <source>
        <dbReference type="SAM" id="MobiDB-lite"/>
    </source>
</evidence>
<evidence type="ECO:0000256" key="5">
    <source>
        <dbReference type="ARBA" id="ARBA00035104"/>
    </source>
</evidence>
<dbReference type="SUPFAM" id="SSF54995">
    <property type="entry name" value="Ribosomal protein S6"/>
    <property type="match status" value="1"/>
</dbReference>
<gene>
    <name evidence="7" type="primary">rpsF</name>
    <name evidence="6" type="synonym">rpsR</name>
    <name evidence="10" type="ORF">HYD_2490</name>
</gene>
<dbReference type="Proteomes" id="UP001320209">
    <property type="component" value="Chromosome"/>
</dbReference>
<feature type="compositionally biased region" description="Basic and acidic residues" evidence="9">
    <location>
        <begin position="135"/>
        <end position="147"/>
    </location>
</feature>
<dbReference type="InterPro" id="IPR014717">
    <property type="entry name" value="Transl_elong_EF1B/ribsomal_bS6"/>
</dbReference>
<evidence type="ECO:0000256" key="6">
    <source>
        <dbReference type="HAMAP-Rule" id="MF_00270"/>
    </source>
</evidence>
<evidence type="ECO:0000256" key="3">
    <source>
        <dbReference type="ARBA" id="ARBA00022980"/>
    </source>
</evidence>
<dbReference type="HAMAP" id="MF_00270">
    <property type="entry name" value="Ribosomal_bS18"/>
    <property type="match status" value="1"/>
</dbReference>
<keyword evidence="6" id="KW-0694">RNA-binding</keyword>
<sequence>MRFYEANVLVRPDVSVSQMKSDFKKLASSLAEKNVRVSRAEYCGFRTLAYRLAKRRKAHYVLINFMAPEESSEALSELSYWLKFHRDVVRSLVVRVEKDAEGVSPLYDADLFSESFGTPRTVGSDDDDSYTQSFGDKKAEEGRSGSAVDKREVVVSEDIDYKNVRFLQRFVTESGRIMPSRMSQLARKRQADLALAIKRARFLALMPYVMG</sequence>
<evidence type="ECO:0000256" key="1">
    <source>
        <dbReference type="ARBA" id="ARBA00005589"/>
    </source>
</evidence>
<evidence type="ECO:0000313" key="11">
    <source>
        <dbReference type="Proteomes" id="UP001320209"/>
    </source>
</evidence>
<dbReference type="RefSeq" id="WP_236865559.1">
    <property type="nucleotide sequence ID" value="NZ_AP025225.1"/>
</dbReference>
<dbReference type="InterPro" id="IPR035980">
    <property type="entry name" value="Ribosomal_bS6_sf"/>
</dbReference>
<comment type="similarity">
    <text evidence="2 7">Belongs to the bacterial ribosomal protein bS6 family.</text>
</comment>
<evidence type="ECO:0000313" key="10">
    <source>
        <dbReference type="EMBL" id="BDB96116.1"/>
    </source>
</evidence>
<reference evidence="10" key="1">
    <citation type="submission" date="2021-10" db="EMBL/GenBank/DDBJ databases">
        <title>Genome Sequence of The Candidatus Hydrogeosomobacter endosymbioticus, an Intracellular Bacterial Symbiont of the Anaerobic Ciliate GW7.</title>
        <authorList>
            <person name="Shiohama Y."/>
            <person name="Shinzato N."/>
        </authorList>
    </citation>
    <scope>NUCLEOTIDE SEQUENCE [LARGE SCALE GENOMIC DNA]</scope>
    <source>
        <strain evidence="10">200920</strain>
    </source>
</reference>
<evidence type="ECO:0000256" key="8">
    <source>
        <dbReference type="RuleBase" id="RU003910"/>
    </source>
</evidence>
<keyword evidence="4 6" id="KW-0687">Ribonucleoprotein</keyword>
<dbReference type="InterPro" id="IPR020814">
    <property type="entry name" value="Ribosomal_S6_plastid/chlpt"/>
</dbReference>
<dbReference type="CDD" id="cd00473">
    <property type="entry name" value="bS6"/>
    <property type="match status" value="1"/>
</dbReference>
<comment type="function">
    <text evidence="5 7">Binds together with bS18 to 16S ribosomal RNA.</text>
</comment>
<comment type="subunit">
    <text evidence="6">Part of the 30S ribosomal subunit. Forms a tight heterodimer with protein bS6.</text>
</comment>
<dbReference type="Pfam" id="PF01084">
    <property type="entry name" value="Ribosomal_S18"/>
    <property type="match status" value="1"/>
</dbReference>
<keyword evidence="11" id="KW-1185">Reference proteome</keyword>